<evidence type="ECO:0000256" key="4">
    <source>
        <dbReference type="ARBA" id="ARBA00022840"/>
    </source>
</evidence>
<dbReference type="FunFam" id="3.40.50.720:FF:000033">
    <property type="entry name" value="Adenylyltransferase and sulfurtransferase MOCS3"/>
    <property type="match status" value="1"/>
</dbReference>
<dbReference type="Gene3D" id="3.40.50.720">
    <property type="entry name" value="NAD(P)-binding Rossmann-like Domain"/>
    <property type="match status" value="1"/>
</dbReference>
<dbReference type="PANTHER" id="PTHR10953">
    <property type="entry name" value="UBIQUITIN-ACTIVATING ENZYME E1"/>
    <property type="match status" value="1"/>
</dbReference>
<reference evidence="14" key="1">
    <citation type="journal article" date="2014" name="Int. J. Syst. Evol. Microbiol.">
        <title>Complete genome sequence of Corynebacterium casei LMG S-19264T (=DSM 44701T), isolated from a smear-ripened cheese.</title>
        <authorList>
            <consortium name="US DOE Joint Genome Institute (JGI-PGF)"/>
            <person name="Walter F."/>
            <person name="Albersmeier A."/>
            <person name="Kalinowski J."/>
            <person name="Ruckert C."/>
        </authorList>
    </citation>
    <scope>NUCLEOTIDE SEQUENCE</scope>
    <source>
        <strain evidence="14">KCTC 12870</strain>
    </source>
</reference>
<reference evidence="14" key="2">
    <citation type="submission" date="2020-09" db="EMBL/GenBank/DDBJ databases">
        <authorList>
            <person name="Sun Q."/>
            <person name="Kim S."/>
        </authorList>
    </citation>
    <scope>NUCLEOTIDE SEQUENCE</scope>
    <source>
        <strain evidence="14">KCTC 12870</strain>
    </source>
</reference>
<comment type="caution">
    <text evidence="14">The sequence shown here is derived from an EMBL/GenBank/DDBJ whole genome shotgun (WGS) entry which is preliminary data.</text>
</comment>
<dbReference type="Pfam" id="PF00899">
    <property type="entry name" value="ThiF"/>
    <property type="match status" value="1"/>
</dbReference>
<dbReference type="PROSITE" id="PS50206">
    <property type="entry name" value="RHODANESE_3"/>
    <property type="match status" value="1"/>
</dbReference>
<dbReference type="GO" id="GO:0004792">
    <property type="term" value="F:thiosulfate-cyanide sulfurtransferase activity"/>
    <property type="evidence" value="ECO:0007669"/>
    <property type="project" value="TreeGrafter"/>
</dbReference>
<dbReference type="AlphaFoldDB" id="A0A8J3DHW9"/>
<accession>A0A8J3DHW9</accession>
<evidence type="ECO:0000259" key="13">
    <source>
        <dbReference type="PROSITE" id="PS50206"/>
    </source>
</evidence>
<evidence type="ECO:0000256" key="10">
    <source>
        <dbReference type="ARBA" id="ARBA00075110"/>
    </source>
</evidence>
<dbReference type="InterPro" id="IPR045886">
    <property type="entry name" value="ThiF/MoeB/HesA"/>
</dbReference>
<dbReference type="SMART" id="SM00450">
    <property type="entry name" value="RHOD"/>
    <property type="match status" value="1"/>
</dbReference>
<evidence type="ECO:0000256" key="8">
    <source>
        <dbReference type="ARBA" id="ARBA00066884"/>
    </source>
</evidence>
<evidence type="ECO:0000256" key="11">
    <source>
        <dbReference type="ARBA" id="ARBA00075328"/>
    </source>
</evidence>
<evidence type="ECO:0000256" key="1">
    <source>
        <dbReference type="ARBA" id="ARBA00009919"/>
    </source>
</evidence>
<feature type="domain" description="Rhodanese" evidence="13">
    <location>
        <begin position="293"/>
        <end position="381"/>
    </location>
</feature>
<evidence type="ECO:0000256" key="6">
    <source>
        <dbReference type="ARBA" id="ARBA00055169"/>
    </source>
</evidence>
<keyword evidence="15" id="KW-1185">Reference proteome</keyword>
<proteinExistence type="inferred from homology"/>
<dbReference type="CDD" id="cd00757">
    <property type="entry name" value="ThiF_MoeB_HesA_family"/>
    <property type="match status" value="1"/>
</dbReference>
<gene>
    <name evidence="14" type="ORF">GCM10007047_08040</name>
</gene>
<keyword evidence="4" id="KW-0067">ATP-binding</keyword>
<keyword evidence="3" id="KW-0547">Nucleotide-binding</keyword>
<dbReference type="GO" id="GO:0005829">
    <property type="term" value="C:cytosol"/>
    <property type="evidence" value="ECO:0007669"/>
    <property type="project" value="TreeGrafter"/>
</dbReference>
<dbReference type="Pfam" id="PF00581">
    <property type="entry name" value="Rhodanese"/>
    <property type="match status" value="1"/>
</dbReference>
<dbReference type="SUPFAM" id="SSF69572">
    <property type="entry name" value="Activating enzymes of the ubiquitin-like proteins"/>
    <property type="match status" value="1"/>
</dbReference>
<sequence length="383" mass="41711">MGMSLTPEEISRYSRHIRLPQVGLPGQEKLATARVLIIGLGGLGSPASLYLAAAGLGTLGLADFDVVEPHNLQRQILHGDTDSGRKKLDSGIESLRAINPKIELIRHPEGITVDNAVDLISQYDLVLDGSDNFPTRYLVNDAAFFAGKPLVYGSIFQFEGQVSIFEPCAGGPCYRCLFPQMPEPGTVPNCEEAGVFGALCGVVGSNQAMESIKRLINVGESLMGRLLVIDSLAQRHRTLKLKPDPQCPLCGHTPSITDIRPENYEWSCAAPDTTSEEIPMEISVQEAHAQLQQAPPPLFLDVREDFEVAIAKIDGAIEIPLGELPLRWEALDAKAPLLVYCHHGMRSLRATEFLRSKGLDGAVSIRGGIDAWSREINPELARY</sequence>
<dbReference type="GO" id="GO:0008641">
    <property type="term" value="F:ubiquitin-like modifier activating enzyme activity"/>
    <property type="evidence" value="ECO:0007669"/>
    <property type="project" value="InterPro"/>
</dbReference>
<comment type="subunit">
    <text evidence="7">Homodimer. Forms a stable heterotetrameric complex of 2 MoeB and 2 MoaD during adenylation of MoaD.</text>
</comment>
<keyword evidence="2" id="KW-0808">Transferase</keyword>
<dbReference type="PANTHER" id="PTHR10953:SF102">
    <property type="entry name" value="ADENYLYLTRANSFERASE AND SULFURTRANSFERASE MOCS3"/>
    <property type="match status" value="1"/>
</dbReference>
<comment type="catalytic activity">
    <reaction evidence="5">
        <text>[molybdopterin-synthase sulfur-carrier protein]-C-terminal Gly-Gly + ATP + H(+) = [molybdopterin-synthase sulfur-carrier protein]-C-terminal Gly-Gly-AMP + diphosphate</text>
        <dbReference type="Rhea" id="RHEA:43616"/>
        <dbReference type="Rhea" id="RHEA-COMP:12159"/>
        <dbReference type="Rhea" id="RHEA-COMP:12202"/>
        <dbReference type="ChEBI" id="CHEBI:15378"/>
        <dbReference type="ChEBI" id="CHEBI:30616"/>
        <dbReference type="ChEBI" id="CHEBI:33019"/>
        <dbReference type="ChEBI" id="CHEBI:90618"/>
        <dbReference type="ChEBI" id="CHEBI:90778"/>
        <dbReference type="EC" id="2.7.7.80"/>
    </reaction>
</comment>
<dbReference type="InterPro" id="IPR001763">
    <property type="entry name" value="Rhodanese-like_dom"/>
</dbReference>
<evidence type="ECO:0000256" key="5">
    <source>
        <dbReference type="ARBA" id="ARBA00052218"/>
    </source>
</evidence>
<name>A0A8J3DHW9_9BACT</name>
<protein>
    <recommendedName>
        <fullName evidence="9">Molybdopterin-synthase adenylyltransferase</fullName>
        <ecNumber evidence="8">2.7.7.80</ecNumber>
    </recommendedName>
    <alternativeName>
        <fullName evidence="12">MoaD protein adenylase</fullName>
    </alternativeName>
    <alternativeName>
        <fullName evidence="10">Molybdopterin-converting factor subunit 1 adenylase</fullName>
    </alternativeName>
    <alternativeName>
        <fullName evidence="11">Sulfur carrier protein MoaD adenylyltransferase</fullName>
    </alternativeName>
</protein>
<evidence type="ECO:0000256" key="2">
    <source>
        <dbReference type="ARBA" id="ARBA00022679"/>
    </source>
</evidence>
<dbReference type="GO" id="GO:0061605">
    <property type="term" value="F:molybdopterin-synthase adenylyltransferase activity"/>
    <property type="evidence" value="ECO:0007669"/>
    <property type="project" value="UniProtKB-EC"/>
</dbReference>
<dbReference type="Gene3D" id="3.40.250.10">
    <property type="entry name" value="Rhodanese-like domain"/>
    <property type="match status" value="1"/>
</dbReference>
<dbReference type="InterPro" id="IPR000594">
    <property type="entry name" value="ThiF_NAD_FAD-bd"/>
</dbReference>
<comment type="function">
    <text evidence="6">Catalyzes the adenylation by ATP of the carboxyl group of the C-terminal glycine of sulfur carrier protein MoaD.</text>
</comment>
<dbReference type="GO" id="GO:0005524">
    <property type="term" value="F:ATP binding"/>
    <property type="evidence" value="ECO:0007669"/>
    <property type="project" value="UniProtKB-KW"/>
</dbReference>
<evidence type="ECO:0000313" key="14">
    <source>
        <dbReference type="EMBL" id="GHB94885.1"/>
    </source>
</evidence>
<evidence type="ECO:0000256" key="3">
    <source>
        <dbReference type="ARBA" id="ARBA00022741"/>
    </source>
</evidence>
<evidence type="ECO:0000256" key="9">
    <source>
        <dbReference type="ARBA" id="ARBA00073635"/>
    </source>
</evidence>
<comment type="similarity">
    <text evidence="1">Belongs to the HesA/MoeB/ThiF family.</text>
</comment>
<evidence type="ECO:0000313" key="15">
    <source>
        <dbReference type="Proteomes" id="UP000642829"/>
    </source>
</evidence>
<dbReference type="GO" id="GO:0008146">
    <property type="term" value="F:sulfotransferase activity"/>
    <property type="evidence" value="ECO:0007669"/>
    <property type="project" value="TreeGrafter"/>
</dbReference>
<dbReference type="InterPro" id="IPR036873">
    <property type="entry name" value="Rhodanese-like_dom_sf"/>
</dbReference>
<dbReference type="EMBL" id="BMXG01000004">
    <property type="protein sequence ID" value="GHB94885.1"/>
    <property type="molecule type" value="Genomic_DNA"/>
</dbReference>
<organism evidence="14 15">
    <name type="scientific">Cerasicoccus arenae</name>
    <dbReference type="NCBI Taxonomy" id="424488"/>
    <lineage>
        <taxon>Bacteria</taxon>
        <taxon>Pseudomonadati</taxon>
        <taxon>Verrucomicrobiota</taxon>
        <taxon>Opitutia</taxon>
        <taxon>Puniceicoccales</taxon>
        <taxon>Cerasicoccaceae</taxon>
        <taxon>Cerasicoccus</taxon>
    </lineage>
</organism>
<evidence type="ECO:0000256" key="7">
    <source>
        <dbReference type="ARBA" id="ARBA00063809"/>
    </source>
</evidence>
<dbReference type="NCBIfam" id="NF004281">
    <property type="entry name" value="PRK05690.1"/>
    <property type="match status" value="1"/>
</dbReference>
<dbReference type="EC" id="2.7.7.80" evidence="8"/>
<evidence type="ECO:0000256" key="12">
    <source>
        <dbReference type="ARBA" id="ARBA00078531"/>
    </source>
</evidence>
<dbReference type="Proteomes" id="UP000642829">
    <property type="component" value="Unassembled WGS sequence"/>
</dbReference>
<dbReference type="InterPro" id="IPR035985">
    <property type="entry name" value="Ubiquitin-activating_enz"/>
</dbReference>